<dbReference type="InterPro" id="IPR009048">
    <property type="entry name" value="A-macroglobulin_rcpt-bd"/>
</dbReference>
<dbReference type="SUPFAM" id="SSF48239">
    <property type="entry name" value="Terpenoid cyclases/Protein prenyltransferases"/>
    <property type="match status" value="1"/>
</dbReference>
<dbReference type="SMART" id="SM01360">
    <property type="entry name" value="A2M"/>
    <property type="match status" value="1"/>
</dbReference>
<dbReference type="Gene3D" id="2.60.40.690">
    <property type="entry name" value="Alpha-macroglobulin, receptor-binding domain"/>
    <property type="match status" value="1"/>
</dbReference>
<dbReference type="Proteomes" id="UP001217089">
    <property type="component" value="Unassembled WGS sequence"/>
</dbReference>
<sequence length="1142" mass="128704">MMDTDVVLSDHLSSLFISIPISALMSPNVKVIIYYVREDTETVSSSREFSVEKCFNNNVTMDFVEKTIYPGNEAEIHLKADPGSLCSVGVVDKSINLLGGDHQITPEKIFQQLKRFDHLYYYSYWYQDREYCRKKLNRSDAYSFNMESVDAMQAFRDMNLLVLSDLTIMTRPCTEYVQRPMVYYASIDDVQETPMQLGNPGRSDMERRRQSTTNTGGSPQKQQETRSFFPETWLWDLELIGESGELTKRAEIPHTITKWVGNSICTNLETGMGVSPMTSITAFQPFFLSFTLPYSAIRGEEIPVLVTIFNYMTESLVMSVSLVPSSDYVLKVGEERTRRECVHGGDSSTIKYYITPVELDKIQLTASAESVPDDGTCNNRAVSVDGIGAHDAVQRELLIEPEGVKQEYTLSSYICALGEAEETQMNLVLSNDLVLDSERAYINVIGDIMGPALSNLNDLLRMPYGCGEQNMASMSPNIFVLQYLTNTNQLTDKIERQAKEYMRIGYQRQLNYRHPDGSYSAFGGSGSGSMWLTAFVVKCLGQSNPYIDIDVDDLDKSTTWFRRKQLENGCFPNIGYTHSIYLKGGINSSNDLSMTAFVLISMLESGVNKSDVAVLNALRCLDIHNATDTYTLALVAYAYTLYDVHYPRRPEVMSQLMSRAKRPAGDMMYWSRNIEETEERPNYYRRASSAEVEITSYALLAFITGAESNAVTNARPIVLWLSKQRNGYGGFSSTQDTVIGLQALSRYATLVYSGQTVNATVHISGDQFDQTYSITQDNSLVLQSTPLSTLPNQLTATVSGVGCALIQANVRYNIDKVPTGPAFELKVGVHRSKTDRNNCAKRTMQICTSYRGPGDHSHMAIVEVKMVTGWIPVKDTVRKLVKRNVTRQSLEYLGIEKVEINKNYVNFYFNELDAGRRCFYFDVEQNIEVSSPKPAFVKVYDYYETELNLLQEYGIKTICGTKEELPFISAEEYLMGIQDGGPMVQVRVPVDVLWDRARPSRPDNEGEGSPGASLQTCPLCSSSDVIDPKSESYKNLVCNSPKIYKVLSGRNGMYNMKIKANIRAKPKIKIESFANYSIADKCQCQSLQLKDQKLLIFTAKNTFVEENKKFTLDNRSTVLVWNKLLEKKINKIVHKRRGGCNK</sequence>
<evidence type="ECO:0000256" key="5">
    <source>
        <dbReference type="SAM" id="MobiDB-lite"/>
    </source>
</evidence>
<dbReference type="Gene3D" id="6.20.50.160">
    <property type="match status" value="1"/>
</dbReference>
<dbReference type="SMART" id="SM01361">
    <property type="entry name" value="A2M_recep"/>
    <property type="match status" value="1"/>
</dbReference>
<evidence type="ECO:0000259" key="8">
    <source>
        <dbReference type="SMART" id="SM01361"/>
    </source>
</evidence>
<dbReference type="EMBL" id="JARBDR010000903">
    <property type="protein sequence ID" value="KAJ8304934.1"/>
    <property type="molecule type" value="Genomic_DNA"/>
</dbReference>
<dbReference type="SUPFAM" id="SSF81296">
    <property type="entry name" value="E set domains"/>
    <property type="match status" value="1"/>
</dbReference>
<keyword evidence="3" id="KW-0722">Serine protease inhibitor</keyword>
<proteinExistence type="inferred from homology"/>
<evidence type="ECO:0000256" key="2">
    <source>
        <dbReference type="ARBA" id="ARBA00022690"/>
    </source>
</evidence>
<evidence type="ECO:0000259" key="6">
    <source>
        <dbReference type="SMART" id="SM01359"/>
    </source>
</evidence>
<dbReference type="Pfam" id="PF07677">
    <property type="entry name" value="A2M_recep"/>
    <property type="match status" value="1"/>
</dbReference>
<dbReference type="SMART" id="SM01419">
    <property type="entry name" value="Thiol-ester_cl"/>
    <property type="match status" value="1"/>
</dbReference>
<dbReference type="Gene3D" id="1.50.10.20">
    <property type="match status" value="1"/>
</dbReference>
<evidence type="ECO:0000313" key="9">
    <source>
        <dbReference type="EMBL" id="KAJ8304934.1"/>
    </source>
</evidence>
<dbReference type="CDD" id="cd02897">
    <property type="entry name" value="A2M_2"/>
    <property type="match status" value="1"/>
</dbReference>
<dbReference type="Gene3D" id="2.20.130.20">
    <property type="match status" value="1"/>
</dbReference>
<dbReference type="InterPro" id="IPR047565">
    <property type="entry name" value="Alpha-macroglob_thiol-ester_cl"/>
</dbReference>
<feature type="domain" description="Alpha-2-macroglobulin bait region" evidence="6">
    <location>
        <begin position="1"/>
        <end position="98"/>
    </location>
</feature>
<keyword evidence="4" id="KW-1015">Disulfide bond</keyword>
<dbReference type="Pfam" id="PF07678">
    <property type="entry name" value="TED_complement"/>
    <property type="match status" value="1"/>
</dbReference>
<organism evidence="9 10">
    <name type="scientific">Tegillarca granosa</name>
    <name type="common">Malaysian cockle</name>
    <name type="synonym">Anadara granosa</name>
    <dbReference type="NCBI Taxonomy" id="220873"/>
    <lineage>
        <taxon>Eukaryota</taxon>
        <taxon>Metazoa</taxon>
        <taxon>Spiralia</taxon>
        <taxon>Lophotrochozoa</taxon>
        <taxon>Mollusca</taxon>
        <taxon>Bivalvia</taxon>
        <taxon>Autobranchia</taxon>
        <taxon>Pteriomorphia</taxon>
        <taxon>Arcoida</taxon>
        <taxon>Arcoidea</taxon>
        <taxon>Arcidae</taxon>
        <taxon>Tegillarca</taxon>
    </lineage>
</organism>
<dbReference type="InterPro" id="IPR011626">
    <property type="entry name" value="Alpha-macroglobulin_TED"/>
</dbReference>
<keyword evidence="2" id="KW-0646">Protease inhibitor</keyword>
<dbReference type="InterPro" id="IPR050473">
    <property type="entry name" value="A2M/Complement_sys"/>
</dbReference>
<name>A0ABQ9EJH5_TEGGR</name>
<dbReference type="InterPro" id="IPR013783">
    <property type="entry name" value="Ig-like_fold"/>
</dbReference>
<dbReference type="PANTHER" id="PTHR11412">
    <property type="entry name" value="MACROGLOBULIN / COMPLEMENT"/>
    <property type="match status" value="1"/>
</dbReference>
<dbReference type="PANTHER" id="PTHR11412:SF171">
    <property type="entry name" value="PREGNANCY ZONE PROTEIN-LIKE PROTEIN"/>
    <property type="match status" value="1"/>
</dbReference>
<dbReference type="InterPro" id="IPR041813">
    <property type="entry name" value="A2M_TED"/>
</dbReference>
<dbReference type="SUPFAM" id="SSF49410">
    <property type="entry name" value="Alpha-macroglobulin receptor domain"/>
    <property type="match status" value="1"/>
</dbReference>
<dbReference type="Pfam" id="PF07703">
    <property type="entry name" value="A2M_BRD"/>
    <property type="match status" value="1"/>
</dbReference>
<accession>A0ABQ9EJH5</accession>
<evidence type="ECO:0000313" key="10">
    <source>
        <dbReference type="Proteomes" id="UP001217089"/>
    </source>
</evidence>
<comment type="caution">
    <text evidence="9">The sequence shown here is derived from an EMBL/GenBank/DDBJ whole genome shotgun (WGS) entry which is preliminary data.</text>
</comment>
<dbReference type="InterPro" id="IPR008930">
    <property type="entry name" value="Terpenoid_cyclase/PrenylTrfase"/>
</dbReference>
<dbReference type="Gene3D" id="2.60.120.1540">
    <property type="match status" value="1"/>
</dbReference>
<feature type="domain" description="Alpha-2-macroglobulin" evidence="7">
    <location>
        <begin position="232"/>
        <end position="322"/>
    </location>
</feature>
<protein>
    <submittedName>
        <fullName evidence="9">Uncharacterized protein</fullName>
    </submittedName>
</protein>
<gene>
    <name evidence="9" type="ORF">KUTeg_018517</name>
</gene>
<evidence type="ECO:0000259" key="7">
    <source>
        <dbReference type="SMART" id="SM01360"/>
    </source>
</evidence>
<dbReference type="Pfam" id="PF00207">
    <property type="entry name" value="A2M"/>
    <property type="match status" value="1"/>
</dbReference>
<dbReference type="Gene3D" id="2.60.40.1930">
    <property type="match status" value="1"/>
</dbReference>
<dbReference type="SMART" id="SM01359">
    <property type="entry name" value="A2M_N_2"/>
    <property type="match status" value="1"/>
</dbReference>
<reference evidence="9 10" key="1">
    <citation type="submission" date="2022-12" db="EMBL/GenBank/DDBJ databases">
        <title>Chromosome-level genome of Tegillarca granosa.</title>
        <authorList>
            <person name="Kim J."/>
        </authorList>
    </citation>
    <scope>NUCLEOTIDE SEQUENCE [LARGE SCALE GENOMIC DNA]</scope>
    <source>
        <strain evidence="9">Teg-2019</strain>
        <tissue evidence="9">Adductor muscle</tissue>
    </source>
</reference>
<dbReference type="InterPro" id="IPR019742">
    <property type="entry name" value="MacrogloblnA2_CS"/>
</dbReference>
<feature type="domain" description="Alpha-macroglobulin receptor-binding" evidence="8">
    <location>
        <begin position="857"/>
        <end position="953"/>
    </location>
</feature>
<evidence type="ECO:0000256" key="3">
    <source>
        <dbReference type="ARBA" id="ARBA00022900"/>
    </source>
</evidence>
<dbReference type="InterPro" id="IPR014756">
    <property type="entry name" value="Ig_E-set"/>
</dbReference>
<dbReference type="InterPro" id="IPR011625">
    <property type="entry name" value="A2M_N_BRD"/>
</dbReference>
<dbReference type="Gene3D" id="2.60.40.10">
    <property type="entry name" value="Immunoglobulins"/>
    <property type="match status" value="1"/>
</dbReference>
<comment type="similarity">
    <text evidence="1">Belongs to the protease inhibitor I39 (alpha-2-macroglobulin) family.</text>
</comment>
<evidence type="ECO:0000256" key="1">
    <source>
        <dbReference type="ARBA" id="ARBA00010952"/>
    </source>
</evidence>
<feature type="region of interest" description="Disordered" evidence="5">
    <location>
        <begin position="193"/>
        <end position="225"/>
    </location>
</feature>
<feature type="compositionally biased region" description="Polar residues" evidence="5">
    <location>
        <begin position="211"/>
        <end position="225"/>
    </location>
</feature>
<keyword evidence="10" id="KW-1185">Reference proteome</keyword>
<dbReference type="PROSITE" id="PS00477">
    <property type="entry name" value="ALPHA_2_MACROGLOBULIN"/>
    <property type="match status" value="1"/>
</dbReference>
<dbReference type="InterPro" id="IPR036595">
    <property type="entry name" value="A-macroglobulin_rcpt-bd_sf"/>
</dbReference>
<evidence type="ECO:0000256" key="4">
    <source>
        <dbReference type="ARBA" id="ARBA00023157"/>
    </source>
</evidence>
<dbReference type="InterPro" id="IPR001599">
    <property type="entry name" value="Macroglobln_a2"/>
</dbReference>